<dbReference type="PANTHER" id="PTHR11638:SF18">
    <property type="entry name" value="HEAT SHOCK PROTEIN 104"/>
    <property type="match status" value="1"/>
</dbReference>
<dbReference type="SMART" id="SM01086">
    <property type="entry name" value="ClpB_D2-small"/>
    <property type="match status" value="1"/>
</dbReference>
<evidence type="ECO:0000259" key="12">
    <source>
        <dbReference type="PROSITE" id="PS51903"/>
    </source>
</evidence>
<reference evidence="13 14" key="1">
    <citation type="submission" date="2019-01" db="EMBL/GenBank/DDBJ databases">
        <title>Lacibacter sp. strain TTM-7.</title>
        <authorList>
            <person name="Chen W.-M."/>
        </authorList>
    </citation>
    <scope>NUCLEOTIDE SEQUENCE [LARGE SCALE GENOMIC DNA]</scope>
    <source>
        <strain evidence="13 14">TTM-7</strain>
    </source>
</reference>
<keyword evidence="4 10" id="KW-0547">Nucleotide-binding</keyword>
<gene>
    <name evidence="11 13" type="primary">clpB</name>
    <name evidence="13" type="ORF">ESA94_04765</name>
</gene>
<evidence type="ECO:0000256" key="2">
    <source>
        <dbReference type="ARBA" id="ARBA00017574"/>
    </source>
</evidence>
<dbReference type="AlphaFoldDB" id="A0A4Q1CMM8"/>
<dbReference type="SUPFAM" id="SSF81923">
    <property type="entry name" value="Double Clp-N motif"/>
    <property type="match status" value="1"/>
</dbReference>
<dbReference type="Gene3D" id="1.10.8.60">
    <property type="match status" value="1"/>
</dbReference>
<keyword evidence="6 11" id="KW-0175">Coiled coil</keyword>
<comment type="subunit">
    <text evidence="11">Homohexamer; The oligomerization is ATP-dependent.</text>
</comment>
<dbReference type="GO" id="GO:0034605">
    <property type="term" value="P:cellular response to heat"/>
    <property type="evidence" value="ECO:0007669"/>
    <property type="project" value="TreeGrafter"/>
</dbReference>
<dbReference type="CDD" id="cd00009">
    <property type="entry name" value="AAA"/>
    <property type="match status" value="1"/>
</dbReference>
<dbReference type="PROSITE" id="PS00870">
    <property type="entry name" value="CLPAB_1"/>
    <property type="match status" value="1"/>
</dbReference>
<dbReference type="GO" id="GO:0005524">
    <property type="term" value="F:ATP binding"/>
    <property type="evidence" value="ECO:0007669"/>
    <property type="project" value="UniProtKB-UniRule"/>
</dbReference>
<dbReference type="GO" id="GO:0005737">
    <property type="term" value="C:cytoplasm"/>
    <property type="evidence" value="ECO:0007669"/>
    <property type="project" value="UniProtKB-SubCell"/>
</dbReference>
<dbReference type="Pfam" id="PF07724">
    <property type="entry name" value="AAA_2"/>
    <property type="match status" value="1"/>
</dbReference>
<keyword evidence="5 10" id="KW-0067">ATP-binding</keyword>
<dbReference type="InterPro" id="IPR041546">
    <property type="entry name" value="ClpA/ClpB_AAA_lid"/>
</dbReference>
<dbReference type="SUPFAM" id="SSF52540">
    <property type="entry name" value="P-loop containing nucleoside triphosphate hydrolases"/>
    <property type="match status" value="2"/>
</dbReference>
<dbReference type="Pfam" id="PF17871">
    <property type="entry name" value="AAA_lid_9"/>
    <property type="match status" value="1"/>
</dbReference>
<dbReference type="RefSeq" id="WP_129129698.1">
    <property type="nucleotide sequence ID" value="NZ_SDHW01000001.1"/>
</dbReference>
<dbReference type="GO" id="GO:0016887">
    <property type="term" value="F:ATP hydrolysis activity"/>
    <property type="evidence" value="ECO:0007669"/>
    <property type="project" value="InterPro"/>
</dbReference>
<evidence type="ECO:0000256" key="10">
    <source>
        <dbReference type="RuleBase" id="RU004432"/>
    </source>
</evidence>
<comment type="subunit">
    <text evidence="8">Homohexamer. The oligomerization is ATP-dependent.</text>
</comment>
<evidence type="ECO:0000256" key="8">
    <source>
        <dbReference type="ARBA" id="ARBA00026057"/>
    </source>
</evidence>
<protein>
    <recommendedName>
        <fullName evidence="2 11">Chaperone protein ClpB</fullName>
    </recommendedName>
</protein>
<comment type="similarity">
    <text evidence="1 10">Belongs to the ClpA/ClpB family.</text>
</comment>
<evidence type="ECO:0000256" key="7">
    <source>
        <dbReference type="ARBA" id="ARBA00023186"/>
    </source>
</evidence>
<dbReference type="InterPro" id="IPR027417">
    <property type="entry name" value="P-loop_NTPase"/>
</dbReference>
<dbReference type="FunFam" id="3.40.50.300:FF:000025">
    <property type="entry name" value="ATP-dependent Clp protease subunit"/>
    <property type="match status" value="1"/>
</dbReference>
<dbReference type="InterPro" id="IPR003959">
    <property type="entry name" value="ATPase_AAA_core"/>
</dbReference>
<dbReference type="PRINTS" id="PR00300">
    <property type="entry name" value="CLPPROTEASEA"/>
</dbReference>
<dbReference type="InterPro" id="IPR036628">
    <property type="entry name" value="Clp_N_dom_sf"/>
</dbReference>
<dbReference type="InterPro" id="IPR019489">
    <property type="entry name" value="Clp_ATPase_C"/>
</dbReference>
<keyword evidence="7 10" id="KW-0143">Chaperone</keyword>
<evidence type="ECO:0000256" key="6">
    <source>
        <dbReference type="ARBA" id="ARBA00023054"/>
    </source>
</evidence>
<dbReference type="NCBIfam" id="TIGR03346">
    <property type="entry name" value="chaperone_ClpB"/>
    <property type="match status" value="1"/>
</dbReference>
<evidence type="ECO:0000256" key="4">
    <source>
        <dbReference type="ARBA" id="ARBA00022741"/>
    </source>
</evidence>
<keyword evidence="11" id="KW-0346">Stress response</keyword>
<dbReference type="InterPro" id="IPR018368">
    <property type="entry name" value="ClpA/B_CS1"/>
</dbReference>
<feature type="coiled-coil region" evidence="11">
    <location>
        <begin position="397"/>
        <end position="522"/>
    </location>
</feature>
<comment type="subcellular location">
    <subcellularLocation>
        <location evidence="11">Cytoplasm</location>
    </subcellularLocation>
</comment>
<dbReference type="InterPro" id="IPR001270">
    <property type="entry name" value="ClpA/B"/>
</dbReference>
<sequence>MNLGNFTIKAAEAVQQAQQLAFNVQNTNIETEHLLKALLDQEESPVEYLLKKNNVTINLVETKLDDAINRLPKTSGEAAQSISREANSVVLRAGAALKSFGDEFVTPEHLLLAIVQGNDSTAKLLKDAGLTEKGLITAIKDLRKGDTVKSQTQETQFNALNKYAKNLIEMARQGKLDPVIGRDEEIRRTLHILTRRSKNNPILVGEPGVGKTAIAEGLAMRIVNGDVPENLKSKIIYALDMGQLIAGAKYKGEFEERLKSVVKEVSTSDGEIILFIDEIHTLVGAGGGEGAMDAANILKPALARGELRAIGATTLNEYQKFFEKDKALERRFQKVMIDEPSVEDAVSILRGLKDRYETHHHVRIKDEAIIAAVELSVRYITDRFLPDKAIDLIDESAAKLRLEMNSMPEELDKLERQIRQLEIEREAIKRESDEQKLKELNTEIANLSVERDTLKAKWKEEKELVEKVQSAKAEIENLKLQAERAEREGDYGKVAEIRYGKVKEQEAIIAELSKQLATSSEKRLLKEEVDAEDIAENIAKMTGIPVSKMMQSEREKLLHLEDELHNRVIGQNEAITAVADAIRRSRAGLSDPKKPIGSFIFLGTTGVGKTELAKALAEYLFDDESMMTRIDMSEYQEKHTVSRLVGAPPGYVGYDEGGQLTEAVRRKPYSVVLLDEIEKAHPDVWNVLLQVLDDGRLTDNKGRVVNFKNTIIIMTSNIGSHLITEAYEGVNTENEIDKAAERAKLEVMTLLRQTIRPEFLNRVDEIIMFAPLLRKEIKSIIRIQLNNLKKLVAQSGLQLEFSDYTLEFLAENGFDPQFGARPLKRLIQKEIVNGLSRKILSGDVDRSQKVIVDVFDGVVVFRNENGHTASAKGNTKAAVN</sequence>
<evidence type="ECO:0000256" key="3">
    <source>
        <dbReference type="ARBA" id="ARBA00022737"/>
    </source>
</evidence>
<dbReference type="EMBL" id="SDHW01000001">
    <property type="protein sequence ID" value="RXK62327.1"/>
    <property type="molecule type" value="Genomic_DNA"/>
</dbReference>
<keyword evidence="14" id="KW-1185">Reference proteome</keyword>
<dbReference type="InterPro" id="IPR017730">
    <property type="entry name" value="Chaperonin_ClpB"/>
</dbReference>
<dbReference type="PROSITE" id="PS51903">
    <property type="entry name" value="CLP_R"/>
    <property type="match status" value="1"/>
</dbReference>
<evidence type="ECO:0000256" key="5">
    <source>
        <dbReference type="ARBA" id="ARBA00022840"/>
    </source>
</evidence>
<dbReference type="CDD" id="cd19499">
    <property type="entry name" value="RecA-like_ClpB_Hsp104-like"/>
    <property type="match status" value="1"/>
</dbReference>
<dbReference type="FunFam" id="3.40.50.300:FF:000120">
    <property type="entry name" value="ATP-dependent chaperone ClpB"/>
    <property type="match status" value="1"/>
</dbReference>
<keyword evidence="11" id="KW-0963">Cytoplasm</keyword>
<dbReference type="InterPro" id="IPR028299">
    <property type="entry name" value="ClpA/B_CS2"/>
</dbReference>
<organism evidence="13 14">
    <name type="scientific">Lacibacter luteus</name>
    <dbReference type="NCBI Taxonomy" id="2508719"/>
    <lineage>
        <taxon>Bacteria</taxon>
        <taxon>Pseudomonadati</taxon>
        <taxon>Bacteroidota</taxon>
        <taxon>Chitinophagia</taxon>
        <taxon>Chitinophagales</taxon>
        <taxon>Chitinophagaceae</taxon>
        <taxon>Lacibacter</taxon>
    </lineage>
</organism>
<dbReference type="PROSITE" id="PS00871">
    <property type="entry name" value="CLPAB_2"/>
    <property type="match status" value="1"/>
</dbReference>
<dbReference type="InterPro" id="IPR003593">
    <property type="entry name" value="AAA+_ATPase"/>
</dbReference>
<dbReference type="FunFam" id="3.40.50.300:FF:000010">
    <property type="entry name" value="Chaperone clpB 1, putative"/>
    <property type="match status" value="1"/>
</dbReference>
<dbReference type="InterPro" id="IPR004176">
    <property type="entry name" value="Clp_R_N"/>
</dbReference>
<dbReference type="Gene3D" id="3.40.50.300">
    <property type="entry name" value="P-loop containing nucleotide triphosphate hydrolases"/>
    <property type="match status" value="3"/>
</dbReference>
<comment type="function">
    <text evidence="11">Part of a stress-induced multi-chaperone system, it is involved in the recovery of the cell from heat-induced damage, in cooperation with DnaK, DnaJ and GrpE.</text>
</comment>
<dbReference type="Pfam" id="PF00004">
    <property type="entry name" value="AAA"/>
    <property type="match status" value="1"/>
</dbReference>
<evidence type="ECO:0000256" key="1">
    <source>
        <dbReference type="ARBA" id="ARBA00008675"/>
    </source>
</evidence>
<dbReference type="Pfam" id="PF10431">
    <property type="entry name" value="ClpB_D2-small"/>
    <property type="match status" value="1"/>
</dbReference>
<feature type="domain" description="Clp R" evidence="12">
    <location>
        <begin position="3"/>
        <end position="145"/>
    </location>
</feature>
<dbReference type="SMART" id="SM00382">
    <property type="entry name" value="AAA"/>
    <property type="match status" value="2"/>
</dbReference>
<name>A0A4Q1CMM8_9BACT</name>
<evidence type="ECO:0000256" key="11">
    <source>
        <dbReference type="RuleBase" id="RU362034"/>
    </source>
</evidence>
<proteinExistence type="inferred from homology"/>
<dbReference type="InterPro" id="IPR050130">
    <property type="entry name" value="ClpA_ClpB"/>
</dbReference>
<dbReference type="Proteomes" id="UP000290204">
    <property type="component" value="Unassembled WGS sequence"/>
</dbReference>
<evidence type="ECO:0000313" key="14">
    <source>
        <dbReference type="Proteomes" id="UP000290204"/>
    </source>
</evidence>
<evidence type="ECO:0000256" key="9">
    <source>
        <dbReference type="PROSITE-ProRule" id="PRU01251"/>
    </source>
</evidence>
<dbReference type="GO" id="GO:0042026">
    <property type="term" value="P:protein refolding"/>
    <property type="evidence" value="ECO:0007669"/>
    <property type="project" value="UniProtKB-UniRule"/>
</dbReference>
<accession>A0A4Q1CMM8</accession>
<evidence type="ECO:0000313" key="13">
    <source>
        <dbReference type="EMBL" id="RXK62327.1"/>
    </source>
</evidence>
<dbReference type="OrthoDB" id="9803641at2"/>
<dbReference type="PANTHER" id="PTHR11638">
    <property type="entry name" value="ATP-DEPENDENT CLP PROTEASE"/>
    <property type="match status" value="1"/>
</dbReference>
<dbReference type="Pfam" id="PF02861">
    <property type="entry name" value="Clp_N"/>
    <property type="match status" value="1"/>
</dbReference>
<keyword evidence="3 9" id="KW-0677">Repeat</keyword>
<dbReference type="Gene3D" id="1.10.1780.10">
    <property type="entry name" value="Clp, N-terminal domain"/>
    <property type="match status" value="1"/>
</dbReference>
<comment type="caution">
    <text evidence="13">The sequence shown here is derived from an EMBL/GenBank/DDBJ whole genome shotgun (WGS) entry which is preliminary data.</text>
</comment>